<dbReference type="PATRIC" id="fig|13035.3.peg.3093"/>
<evidence type="ECO:0000256" key="6">
    <source>
        <dbReference type="ARBA" id="ARBA00022840"/>
    </source>
</evidence>
<dbReference type="SUPFAM" id="SSF52540">
    <property type="entry name" value="P-loop containing nucleoside triphosphate hydrolases"/>
    <property type="match status" value="1"/>
</dbReference>
<evidence type="ECO:0000256" key="4">
    <source>
        <dbReference type="ARBA" id="ARBA00022475"/>
    </source>
</evidence>
<dbReference type="Pfam" id="PF00005">
    <property type="entry name" value="ABC_tran"/>
    <property type="match status" value="1"/>
</dbReference>
<dbReference type="InterPro" id="IPR015856">
    <property type="entry name" value="ABC_transpr_CbiO/EcfA_su"/>
</dbReference>
<name>K9YYV7_DACS8</name>
<dbReference type="PANTHER" id="PTHR43553:SF24">
    <property type="entry name" value="ENERGY-COUPLING FACTOR TRANSPORTER ATP-BINDING PROTEIN ECFA1"/>
    <property type="match status" value="1"/>
</dbReference>
<dbReference type="InterPro" id="IPR003439">
    <property type="entry name" value="ABC_transporter-like_ATP-bd"/>
</dbReference>
<dbReference type="Proteomes" id="UP000010482">
    <property type="component" value="Chromosome"/>
</dbReference>
<dbReference type="PROSITE" id="PS50893">
    <property type="entry name" value="ABC_TRANSPORTER_2"/>
    <property type="match status" value="1"/>
</dbReference>
<keyword evidence="7" id="KW-1278">Translocase</keyword>
<accession>K9YYV7</accession>
<dbReference type="STRING" id="13035.Dacsa_2712"/>
<sequence>MKQLTQFPRIKTSEESALAVHDLKFSYPQQPAVLDQISFQIEAGERVGLIGPNGAGKTTLFLSACGILKPTAGEMFIFGESVQAETFNPNVGLVFQNPDDQLFCPTVWDDVAFGPENLQLSPSEIKHRVEEALTITGTYPLAQRIPHQLSGGQKCMVAIATVLAMHPQLILYDEPSANLDLSARRRLIDFLEISEQTIIISSHDLELLLEVCDRVILLNQGQIIADGDPHRVMGNQSLMESHGLEKPHSLFHHPPDAHQE</sequence>
<dbReference type="KEGG" id="dsl:Dacsa_2712"/>
<evidence type="ECO:0000259" key="9">
    <source>
        <dbReference type="PROSITE" id="PS50893"/>
    </source>
</evidence>
<dbReference type="FunFam" id="3.40.50.300:FF:000224">
    <property type="entry name" value="Energy-coupling factor transporter ATP-binding protein EcfA"/>
    <property type="match status" value="1"/>
</dbReference>
<evidence type="ECO:0000256" key="1">
    <source>
        <dbReference type="ARBA" id="ARBA00004236"/>
    </source>
</evidence>
<dbReference type="PANTHER" id="PTHR43553">
    <property type="entry name" value="HEAVY METAL TRANSPORTER"/>
    <property type="match status" value="1"/>
</dbReference>
<dbReference type="EMBL" id="CP003944">
    <property type="protein sequence ID" value="AFZ51288.1"/>
    <property type="molecule type" value="Genomic_DNA"/>
</dbReference>
<gene>
    <name evidence="10" type="ORF">Dacsa_2712</name>
</gene>
<feature type="domain" description="ABC transporter" evidence="9">
    <location>
        <begin position="18"/>
        <end position="245"/>
    </location>
</feature>
<organism evidence="10 11">
    <name type="scientific">Dactylococcopsis salina (strain PCC 8305)</name>
    <name type="common">Myxobactron salinum</name>
    <dbReference type="NCBI Taxonomy" id="13035"/>
    <lineage>
        <taxon>Bacteria</taxon>
        <taxon>Bacillati</taxon>
        <taxon>Cyanobacteriota</taxon>
        <taxon>Cyanophyceae</taxon>
        <taxon>Nodosilineales</taxon>
        <taxon>Cymatolegaceae</taxon>
        <taxon>Dactylococcopsis</taxon>
    </lineage>
</organism>
<proteinExistence type="inferred from homology"/>
<dbReference type="SMART" id="SM00382">
    <property type="entry name" value="AAA"/>
    <property type="match status" value="1"/>
</dbReference>
<reference evidence="10" key="1">
    <citation type="submission" date="2012-04" db="EMBL/GenBank/DDBJ databases">
        <title>Finished genome of Dactylococcopsis salina PCC 8305.</title>
        <authorList>
            <consortium name="US DOE Joint Genome Institute"/>
            <person name="Gugger M."/>
            <person name="Coursin T."/>
            <person name="Rippka R."/>
            <person name="Tandeau De Marsac N."/>
            <person name="Huntemann M."/>
            <person name="Wei C.-L."/>
            <person name="Han J."/>
            <person name="Detter J.C."/>
            <person name="Han C."/>
            <person name="Tapia R."/>
            <person name="Daligault H."/>
            <person name="Chen A."/>
            <person name="Krypides N."/>
            <person name="Mavromatis K."/>
            <person name="Markowitz V."/>
            <person name="Szeto E."/>
            <person name="Ivanova N."/>
            <person name="Ovchinnikova G."/>
            <person name="Pagani I."/>
            <person name="Pati A."/>
            <person name="Goodwin L."/>
            <person name="Peters L."/>
            <person name="Pitluck S."/>
            <person name="Woyke T."/>
            <person name="Kerfeld C."/>
        </authorList>
    </citation>
    <scope>NUCLEOTIDE SEQUENCE [LARGE SCALE GENOMIC DNA]</scope>
    <source>
        <strain evidence="10">PCC 8305</strain>
    </source>
</reference>
<dbReference type="Gene3D" id="3.40.50.300">
    <property type="entry name" value="P-loop containing nucleotide triphosphate hydrolases"/>
    <property type="match status" value="1"/>
</dbReference>
<dbReference type="InterPro" id="IPR050095">
    <property type="entry name" value="ECF_ABC_transporter_ATP-bd"/>
</dbReference>
<evidence type="ECO:0000256" key="5">
    <source>
        <dbReference type="ARBA" id="ARBA00022741"/>
    </source>
</evidence>
<protein>
    <submittedName>
        <fullName evidence="10">ABC-type cobalt transport system, ATPase component</fullName>
    </submittedName>
</protein>
<dbReference type="CDD" id="cd03225">
    <property type="entry name" value="ABC_cobalt_CbiO_domain1"/>
    <property type="match status" value="1"/>
</dbReference>
<dbReference type="InterPro" id="IPR027417">
    <property type="entry name" value="P-loop_NTPase"/>
</dbReference>
<dbReference type="AlphaFoldDB" id="K9YYV7"/>
<keyword evidence="5" id="KW-0547">Nucleotide-binding</keyword>
<dbReference type="InterPro" id="IPR003593">
    <property type="entry name" value="AAA+_ATPase"/>
</dbReference>
<evidence type="ECO:0000256" key="3">
    <source>
        <dbReference type="ARBA" id="ARBA00022448"/>
    </source>
</evidence>
<dbReference type="HOGENOM" id="CLU_000604_1_22_3"/>
<keyword evidence="3" id="KW-0813">Transport</keyword>
<dbReference type="eggNOG" id="COG1122">
    <property type="taxonomic scope" value="Bacteria"/>
</dbReference>
<dbReference type="RefSeq" id="WP_015230277.1">
    <property type="nucleotide sequence ID" value="NC_019780.1"/>
</dbReference>
<evidence type="ECO:0000313" key="11">
    <source>
        <dbReference type="Proteomes" id="UP000010482"/>
    </source>
</evidence>
<dbReference type="GO" id="GO:0043190">
    <property type="term" value="C:ATP-binding cassette (ABC) transporter complex"/>
    <property type="evidence" value="ECO:0007669"/>
    <property type="project" value="TreeGrafter"/>
</dbReference>
<evidence type="ECO:0000256" key="7">
    <source>
        <dbReference type="ARBA" id="ARBA00022967"/>
    </source>
</evidence>
<dbReference type="OrthoDB" id="9784332at2"/>
<comment type="similarity">
    <text evidence="2">Belongs to the ABC transporter superfamily.</text>
</comment>
<keyword evidence="6" id="KW-0067">ATP-binding</keyword>
<evidence type="ECO:0000256" key="8">
    <source>
        <dbReference type="ARBA" id="ARBA00023136"/>
    </source>
</evidence>
<dbReference type="GO" id="GO:0042626">
    <property type="term" value="F:ATPase-coupled transmembrane transporter activity"/>
    <property type="evidence" value="ECO:0007669"/>
    <property type="project" value="TreeGrafter"/>
</dbReference>
<keyword evidence="11" id="KW-1185">Reference proteome</keyword>
<dbReference type="GO" id="GO:0016887">
    <property type="term" value="F:ATP hydrolysis activity"/>
    <property type="evidence" value="ECO:0007669"/>
    <property type="project" value="InterPro"/>
</dbReference>
<keyword evidence="8" id="KW-0472">Membrane</keyword>
<dbReference type="GO" id="GO:0005524">
    <property type="term" value="F:ATP binding"/>
    <property type="evidence" value="ECO:0007669"/>
    <property type="project" value="UniProtKB-KW"/>
</dbReference>
<comment type="subcellular location">
    <subcellularLocation>
        <location evidence="1">Cell membrane</location>
    </subcellularLocation>
</comment>
<keyword evidence="4" id="KW-1003">Cell membrane</keyword>
<evidence type="ECO:0000313" key="10">
    <source>
        <dbReference type="EMBL" id="AFZ51288.1"/>
    </source>
</evidence>
<evidence type="ECO:0000256" key="2">
    <source>
        <dbReference type="ARBA" id="ARBA00005417"/>
    </source>
</evidence>